<keyword evidence="2" id="KW-0964">Secreted</keyword>
<dbReference type="WBParaSite" id="TREG1_124020.1">
    <property type="protein sequence ID" value="TREG1_124020.1"/>
    <property type="gene ID" value="TREG1_124020"/>
</dbReference>
<keyword evidence="8" id="KW-1185">Reference proteome</keyword>
<dbReference type="InterPro" id="IPR021712">
    <property type="entry name" value="UPF0506"/>
</dbReference>
<evidence type="ECO:0000256" key="1">
    <source>
        <dbReference type="ARBA" id="ARBA00004613"/>
    </source>
</evidence>
<sequence>MVRNSVILISLLLFTIALQNSQAKRCRFIGEKCSKTVFDKCCGENLCQLSSPFNGVCVQCLSGGAACVMDKHCCSRKCDWGKCKKERYF</sequence>
<evidence type="ECO:0000256" key="3">
    <source>
        <dbReference type="ARBA" id="ARBA00022729"/>
    </source>
</evidence>
<evidence type="ECO:0000256" key="4">
    <source>
        <dbReference type="ARBA" id="ARBA00022854"/>
    </source>
</evidence>
<name>A0AA85IV15_TRIRE</name>
<protein>
    <recommendedName>
        <fullName evidence="7">UPF0506 domain-containing protein</fullName>
    </recommendedName>
</protein>
<feature type="chain" id="PRO_5041669709" description="UPF0506 domain-containing protein" evidence="6">
    <location>
        <begin position="24"/>
        <end position="89"/>
    </location>
</feature>
<comment type="subcellular location">
    <subcellularLocation>
        <location evidence="1">Secreted</location>
    </subcellularLocation>
</comment>
<keyword evidence="4" id="KW-0960">Knottin</keyword>
<evidence type="ECO:0000256" key="2">
    <source>
        <dbReference type="ARBA" id="ARBA00022525"/>
    </source>
</evidence>
<feature type="signal peptide" evidence="6">
    <location>
        <begin position="1"/>
        <end position="23"/>
    </location>
</feature>
<evidence type="ECO:0000256" key="5">
    <source>
        <dbReference type="ARBA" id="ARBA00023157"/>
    </source>
</evidence>
<keyword evidence="3 6" id="KW-0732">Signal</keyword>
<dbReference type="GO" id="GO:0005576">
    <property type="term" value="C:extracellular region"/>
    <property type="evidence" value="ECO:0007669"/>
    <property type="project" value="UniProtKB-SubCell"/>
</dbReference>
<reference evidence="9" key="2">
    <citation type="submission" date="2023-11" db="UniProtKB">
        <authorList>
            <consortium name="WormBaseParasite"/>
        </authorList>
    </citation>
    <scope>IDENTIFICATION</scope>
</reference>
<dbReference type="AlphaFoldDB" id="A0AA85IV15"/>
<organism evidence="8 9">
    <name type="scientific">Trichobilharzia regenti</name>
    <name type="common">Nasal bird schistosome</name>
    <dbReference type="NCBI Taxonomy" id="157069"/>
    <lineage>
        <taxon>Eukaryota</taxon>
        <taxon>Metazoa</taxon>
        <taxon>Spiralia</taxon>
        <taxon>Lophotrochozoa</taxon>
        <taxon>Platyhelminthes</taxon>
        <taxon>Trematoda</taxon>
        <taxon>Digenea</taxon>
        <taxon>Strigeidida</taxon>
        <taxon>Schistosomatoidea</taxon>
        <taxon>Schistosomatidae</taxon>
        <taxon>Trichobilharzia</taxon>
    </lineage>
</organism>
<evidence type="ECO:0000256" key="6">
    <source>
        <dbReference type="SAM" id="SignalP"/>
    </source>
</evidence>
<evidence type="ECO:0000313" key="9">
    <source>
        <dbReference type="WBParaSite" id="TREG1_124020.1"/>
    </source>
</evidence>
<accession>A0AA85IV15</accession>
<feature type="domain" description="UPF0506" evidence="7">
    <location>
        <begin position="26"/>
        <end position="83"/>
    </location>
</feature>
<evidence type="ECO:0000313" key="8">
    <source>
        <dbReference type="Proteomes" id="UP000050795"/>
    </source>
</evidence>
<keyword evidence="5" id="KW-1015">Disulfide bond</keyword>
<proteinExistence type="predicted"/>
<dbReference type="Pfam" id="PF11703">
    <property type="entry name" value="UPF0506"/>
    <property type="match status" value="1"/>
</dbReference>
<reference evidence="8" key="1">
    <citation type="submission" date="2022-06" db="EMBL/GenBank/DDBJ databases">
        <authorList>
            <person name="Berger JAMES D."/>
            <person name="Berger JAMES D."/>
        </authorList>
    </citation>
    <scope>NUCLEOTIDE SEQUENCE [LARGE SCALE GENOMIC DNA]</scope>
</reference>
<dbReference type="Proteomes" id="UP000050795">
    <property type="component" value="Unassembled WGS sequence"/>
</dbReference>
<evidence type="ECO:0000259" key="7">
    <source>
        <dbReference type="Pfam" id="PF11703"/>
    </source>
</evidence>